<comment type="similarity">
    <text evidence="2">Belongs to the PA-phosphatase related phosphoesterase family.</text>
</comment>
<keyword evidence="10" id="KW-1185">Reference proteome</keyword>
<gene>
    <name evidence="9" type="ORF">BJ684DRAFT_22366</name>
</gene>
<dbReference type="Gene3D" id="1.20.144.10">
    <property type="entry name" value="Phosphatidic acid phosphatase type 2/haloperoxidase"/>
    <property type="match status" value="1"/>
</dbReference>
<dbReference type="InterPro" id="IPR000326">
    <property type="entry name" value="PAP2/HPO"/>
</dbReference>
<feature type="transmembrane region" description="Helical" evidence="7">
    <location>
        <begin position="26"/>
        <end position="48"/>
    </location>
</feature>
<dbReference type="PANTHER" id="PTHR10165">
    <property type="entry name" value="LIPID PHOSPHATE PHOSPHATASE"/>
    <property type="match status" value="1"/>
</dbReference>
<feature type="transmembrane region" description="Helical" evidence="7">
    <location>
        <begin position="110"/>
        <end position="131"/>
    </location>
</feature>
<dbReference type="Pfam" id="PF01569">
    <property type="entry name" value="PAP2"/>
    <property type="match status" value="1"/>
</dbReference>
<dbReference type="GO" id="GO:0004601">
    <property type="term" value="F:peroxidase activity"/>
    <property type="evidence" value="ECO:0007669"/>
    <property type="project" value="UniProtKB-KW"/>
</dbReference>
<protein>
    <submittedName>
        <fullName evidence="9">Phosphatidic acid phosphatase type 2/haloperoxidase</fullName>
    </submittedName>
</protein>
<reference evidence="10" key="1">
    <citation type="journal article" date="2018" name="Nat. Microbiol.">
        <title>Leveraging single-cell genomics to expand the fungal tree of life.</title>
        <authorList>
            <person name="Ahrendt S.R."/>
            <person name="Quandt C.A."/>
            <person name="Ciobanu D."/>
            <person name="Clum A."/>
            <person name="Salamov A."/>
            <person name="Andreopoulos B."/>
            <person name="Cheng J.F."/>
            <person name="Woyke T."/>
            <person name="Pelin A."/>
            <person name="Henrissat B."/>
            <person name="Reynolds N.K."/>
            <person name="Benny G.L."/>
            <person name="Smith M.E."/>
            <person name="James T.Y."/>
            <person name="Grigoriev I.V."/>
        </authorList>
    </citation>
    <scope>NUCLEOTIDE SEQUENCE [LARGE SCALE GENOMIC DNA]</scope>
</reference>
<evidence type="ECO:0000256" key="5">
    <source>
        <dbReference type="ARBA" id="ARBA00023136"/>
    </source>
</evidence>
<feature type="transmembrane region" description="Helical" evidence="7">
    <location>
        <begin position="75"/>
        <end position="98"/>
    </location>
</feature>
<dbReference type="OrthoDB" id="8907274at2759"/>
<dbReference type="EMBL" id="KZ987758">
    <property type="protein sequence ID" value="RKP15092.1"/>
    <property type="molecule type" value="Genomic_DNA"/>
</dbReference>
<feature type="transmembrane region" description="Helical" evidence="7">
    <location>
        <begin position="184"/>
        <end position="202"/>
    </location>
</feature>
<keyword evidence="9" id="KW-0575">Peroxidase</keyword>
<keyword evidence="5 7" id="KW-0472">Membrane</keyword>
<evidence type="ECO:0000256" key="6">
    <source>
        <dbReference type="SAM" id="MobiDB-lite"/>
    </source>
</evidence>
<feature type="region of interest" description="Disordered" evidence="6">
    <location>
        <begin position="293"/>
        <end position="329"/>
    </location>
</feature>
<dbReference type="GO" id="GO:0046839">
    <property type="term" value="P:phospholipid dephosphorylation"/>
    <property type="evidence" value="ECO:0007669"/>
    <property type="project" value="TreeGrafter"/>
</dbReference>
<evidence type="ECO:0000256" key="7">
    <source>
        <dbReference type="SAM" id="Phobius"/>
    </source>
</evidence>
<dbReference type="GO" id="GO:0008195">
    <property type="term" value="F:phosphatidate phosphatase activity"/>
    <property type="evidence" value="ECO:0007669"/>
    <property type="project" value="TreeGrafter"/>
</dbReference>
<dbReference type="SUPFAM" id="SSF48317">
    <property type="entry name" value="Acid phosphatase/Vanadium-dependent haloperoxidase"/>
    <property type="match status" value="1"/>
</dbReference>
<organism evidence="9 10">
    <name type="scientific">Piptocephalis cylindrospora</name>
    <dbReference type="NCBI Taxonomy" id="1907219"/>
    <lineage>
        <taxon>Eukaryota</taxon>
        <taxon>Fungi</taxon>
        <taxon>Fungi incertae sedis</taxon>
        <taxon>Zoopagomycota</taxon>
        <taxon>Zoopagomycotina</taxon>
        <taxon>Zoopagomycetes</taxon>
        <taxon>Zoopagales</taxon>
        <taxon>Piptocephalidaceae</taxon>
        <taxon>Piptocephalis</taxon>
    </lineage>
</organism>
<name>A0A4P9Y8G8_9FUNG</name>
<comment type="subcellular location">
    <subcellularLocation>
        <location evidence="1">Membrane</location>
        <topology evidence="1">Multi-pass membrane protein</topology>
    </subcellularLocation>
</comment>
<accession>A0A4P9Y8G8</accession>
<feature type="transmembrane region" description="Helical" evidence="7">
    <location>
        <begin position="209"/>
        <end position="228"/>
    </location>
</feature>
<proteinExistence type="inferred from homology"/>
<dbReference type="SMART" id="SM00014">
    <property type="entry name" value="acidPPc"/>
    <property type="match status" value="1"/>
</dbReference>
<evidence type="ECO:0000259" key="8">
    <source>
        <dbReference type="SMART" id="SM00014"/>
    </source>
</evidence>
<keyword evidence="9" id="KW-0560">Oxidoreductase</keyword>
<evidence type="ECO:0000313" key="10">
    <source>
        <dbReference type="Proteomes" id="UP000267251"/>
    </source>
</evidence>
<feature type="domain" description="Phosphatidic acid phosphatase type 2/haloperoxidase" evidence="8">
    <location>
        <begin position="110"/>
        <end position="255"/>
    </location>
</feature>
<dbReference type="PANTHER" id="PTHR10165:SF35">
    <property type="entry name" value="RE23632P"/>
    <property type="match status" value="1"/>
</dbReference>
<sequence length="329" mass="36601">MALSCLVDRRSLSKKRSPAPKGYRKALFLAYVLDWILIIIFIILFLLLEFTHPVRREFSLADKNISRTFHPTDTVSVPVVFVMAFFGPFVFILLIGLFIRRSPHDFHQGFLGLALTLSLTIAVTMLLKVTVGEHRPDWLDRCQPREGSVDPVYGLANIDVCAGNRSAAVIKDGMRSFPSGHTSFAFSGMTFLSLFLAGKLHIFDGRGLAIKAFICLLPLAAGLLVGATRLWDNRHHPVDIFIGGILGVLFAFFAYFQYYPHLSSRQCHRPFPPRVRRSRIGDHEEVHADLALQHGDGSEGGLSPARESSLIEKAEVTSEDAGESAMKHV</sequence>
<keyword evidence="4 7" id="KW-1133">Transmembrane helix</keyword>
<dbReference type="InterPro" id="IPR036938">
    <property type="entry name" value="PAP2/HPO_sf"/>
</dbReference>
<feature type="transmembrane region" description="Helical" evidence="7">
    <location>
        <begin position="240"/>
        <end position="259"/>
    </location>
</feature>
<dbReference type="AlphaFoldDB" id="A0A4P9Y8G8"/>
<evidence type="ECO:0000256" key="4">
    <source>
        <dbReference type="ARBA" id="ARBA00022989"/>
    </source>
</evidence>
<evidence type="ECO:0000256" key="2">
    <source>
        <dbReference type="ARBA" id="ARBA00008816"/>
    </source>
</evidence>
<dbReference type="InterPro" id="IPR043216">
    <property type="entry name" value="PAP-like"/>
</dbReference>
<keyword evidence="3 7" id="KW-0812">Transmembrane</keyword>
<dbReference type="GO" id="GO:0006644">
    <property type="term" value="P:phospholipid metabolic process"/>
    <property type="evidence" value="ECO:0007669"/>
    <property type="project" value="InterPro"/>
</dbReference>
<dbReference type="Proteomes" id="UP000267251">
    <property type="component" value="Unassembled WGS sequence"/>
</dbReference>
<evidence type="ECO:0000313" key="9">
    <source>
        <dbReference type="EMBL" id="RKP15092.1"/>
    </source>
</evidence>
<dbReference type="CDD" id="cd03390">
    <property type="entry name" value="PAP2_containing_1_like"/>
    <property type="match status" value="1"/>
</dbReference>
<evidence type="ECO:0000256" key="1">
    <source>
        <dbReference type="ARBA" id="ARBA00004141"/>
    </source>
</evidence>
<dbReference type="GO" id="GO:0016020">
    <property type="term" value="C:membrane"/>
    <property type="evidence" value="ECO:0007669"/>
    <property type="project" value="UniProtKB-SubCell"/>
</dbReference>
<evidence type="ECO:0000256" key="3">
    <source>
        <dbReference type="ARBA" id="ARBA00022692"/>
    </source>
</evidence>